<dbReference type="InterPro" id="IPR029063">
    <property type="entry name" value="SAM-dependent_MTases_sf"/>
</dbReference>
<evidence type="ECO:0000313" key="7">
    <source>
        <dbReference type="EMBL" id="SGZ51278.1"/>
    </source>
</evidence>
<dbReference type="STRING" id="45354.A0A1L0DFU0"/>
<dbReference type="EMBL" id="LT635758">
    <property type="protein sequence ID" value="SGZ51278.1"/>
    <property type="molecule type" value="Genomic_DNA"/>
</dbReference>
<dbReference type="InterPro" id="IPR030390">
    <property type="entry name" value="MeTrfase_TrmA_AS"/>
</dbReference>
<dbReference type="CDD" id="cd02440">
    <property type="entry name" value="AdoMet_MTases"/>
    <property type="match status" value="1"/>
</dbReference>
<evidence type="ECO:0000256" key="2">
    <source>
        <dbReference type="ARBA" id="ARBA00022679"/>
    </source>
</evidence>
<dbReference type="OrthoDB" id="10250660at2759"/>
<comment type="similarity">
    <text evidence="4">Belongs to the class I-like SAM-binding methyltransferase superfamily. RNA M5U methyltransferase family.</text>
</comment>
<evidence type="ECO:0000256" key="4">
    <source>
        <dbReference type="PROSITE-ProRule" id="PRU01024"/>
    </source>
</evidence>
<evidence type="ECO:0000256" key="5">
    <source>
        <dbReference type="PROSITE-ProRule" id="PRU10015"/>
    </source>
</evidence>
<name>A0A1L0DFU0_9ASCO</name>
<dbReference type="GO" id="GO:0032259">
    <property type="term" value="P:methylation"/>
    <property type="evidence" value="ECO:0007669"/>
    <property type="project" value="UniProtKB-KW"/>
</dbReference>
<keyword evidence="1 4" id="KW-0489">Methyltransferase</keyword>
<dbReference type="InterPro" id="IPR012340">
    <property type="entry name" value="NA-bd_OB-fold"/>
</dbReference>
<evidence type="ECO:0000313" key="8">
    <source>
        <dbReference type="Proteomes" id="UP000182334"/>
    </source>
</evidence>
<dbReference type="Pfam" id="PF05958">
    <property type="entry name" value="tRNA_U5-meth_tr"/>
    <property type="match status" value="1"/>
</dbReference>
<dbReference type="PANTHER" id="PTHR11061">
    <property type="entry name" value="RNA M5U METHYLTRANSFERASE"/>
    <property type="match status" value="1"/>
</dbReference>
<accession>A0A1L0DFU0</accession>
<evidence type="ECO:0000256" key="3">
    <source>
        <dbReference type="ARBA" id="ARBA00022691"/>
    </source>
</evidence>
<dbReference type="AlphaFoldDB" id="A0A1L0DFU0"/>
<sequence>MIPRLPSRLPIAFSRLYGNSTYSSILRRKTKRGTVDKTSRDHILHLDIKTALAQRSVSLSQVKIPESLIHDFLFTRSSGNIEVKDVVISSVTSEGDGLGLIPRSSYNDTNGDELTVVKVPKTTIGDIVNVTLRRHHEYYAEAELISVSRKSRKTSKRNDRLVICEHFEECSGCQFQMLTYEDQIDFKRDVIQRAYRYFYPDLDTSSIANFGNILESPMQYAYRTKITPHSSVHKHLELLDLPLPVGFDSVSPGKRLVDVNYCPIAAVSINKMLPKVKSTFQEDVKRYIETKPTKRINSNFILRDSVRIDHNTGEFENVCLTNRKNVITEQVNDVVFQFEANEFFQNNRSILLTFLDFLTHQLSQVNGGYNYLVDAYCGSGFLGIALAKTLPEEGKVFGIEIAKRAIDYAHHNAKINGLYVPDKIEFVHGNSDAMFTDETFLKSGVKGEDCVLLMNPSRKGSTPEFMRQILDFKPKAVVYVSCNAFTQARDLADLERFQQRSSAKYKLKGVTGFDFYPQTKHVESVAILELL</sequence>
<feature type="active site" description="Nucleophile" evidence="4">
    <location>
        <position position="482"/>
    </location>
</feature>
<feature type="active site" evidence="5">
    <location>
        <position position="482"/>
    </location>
</feature>
<dbReference type="InterPro" id="IPR002792">
    <property type="entry name" value="TRAM_dom"/>
</dbReference>
<keyword evidence="3 4" id="KW-0949">S-adenosyl-L-methionine</keyword>
<keyword evidence="8" id="KW-1185">Reference proteome</keyword>
<dbReference type="GO" id="GO:0008033">
    <property type="term" value="P:tRNA processing"/>
    <property type="evidence" value="ECO:0007669"/>
    <property type="project" value="InterPro"/>
</dbReference>
<feature type="binding site" evidence="4">
    <location>
        <position position="455"/>
    </location>
    <ligand>
        <name>S-adenosyl-L-methionine</name>
        <dbReference type="ChEBI" id="CHEBI:59789"/>
    </ligand>
</feature>
<dbReference type="InterPro" id="IPR025795">
    <property type="entry name" value="tRNA_(uracil-5-)_MeTrfase"/>
</dbReference>
<dbReference type="Gene3D" id="2.40.50.140">
    <property type="entry name" value="Nucleic acid-binding proteins"/>
    <property type="match status" value="1"/>
</dbReference>
<dbReference type="InterPro" id="IPR010280">
    <property type="entry name" value="U5_MeTrfase_fam"/>
</dbReference>
<dbReference type="PANTHER" id="PTHR11061:SF30">
    <property type="entry name" value="TRNA (URACIL(54)-C(5))-METHYLTRANSFERASE"/>
    <property type="match status" value="1"/>
</dbReference>
<gene>
    <name evidence="7" type="ORF">SAMEA4029010_CIC11G00000000531</name>
</gene>
<feature type="binding site" evidence="4">
    <location>
        <position position="345"/>
    </location>
    <ligand>
        <name>S-adenosyl-L-methionine</name>
        <dbReference type="ChEBI" id="CHEBI:59789"/>
    </ligand>
</feature>
<dbReference type="Gene3D" id="3.40.50.150">
    <property type="entry name" value="Vaccinia Virus protein VP39"/>
    <property type="match status" value="2"/>
</dbReference>
<proteinExistence type="inferred from homology"/>
<protein>
    <submittedName>
        <fullName evidence="7">CIC11C00000000531</fullName>
    </submittedName>
</protein>
<evidence type="ECO:0000259" key="6">
    <source>
        <dbReference type="PROSITE" id="PS50926"/>
    </source>
</evidence>
<dbReference type="PROSITE" id="PS51687">
    <property type="entry name" value="SAM_MT_RNA_M5U"/>
    <property type="match status" value="1"/>
</dbReference>
<dbReference type="PROSITE" id="PS01230">
    <property type="entry name" value="TRMA_1"/>
    <property type="match status" value="1"/>
</dbReference>
<dbReference type="PROSITE" id="PS51622">
    <property type="entry name" value="SAM_MT_RNA_M5U_2"/>
    <property type="match status" value="1"/>
</dbReference>
<keyword evidence="2 4" id="KW-0808">Transferase</keyword>
<evidence type="ECO:0000256" key="1">
    <source>
        <dbReference type="ARBA" id="ARBA00022603"/>
    </source>
</evidence>
<organism evidence="7 8">
    <name type="scientific">Sungouiella intermedia</name>
    <dbReference type="NCBI Taxonomy" id="45354"/>
    <lineage>
        <taxon>Eukaryota</taxon>
        <taxon>Fungi</taxon>
        <taxon>Dikarya</taxon>
        <taxon>Ascomycota</taxon>
        <taxon>Saccharomycotina</taxon>
        <taxon>Pichiomycetes</taxon>
        <taxon>Metschnikowiaceae</taxon>
        <taxon>Sungouiella</taxon>
    </lineage>
</organism>
<dbReference type="GO" id="GO:0030697">
    <property type="term" value="F:tRNA (uracil(54)-C5)-methyltransferase activity, S-adenosyl methionine-dependent"/>
    <property type="evidence" value="ECO:0007669"/>
    <property type="project" value="InterPro"/>
</dbReference>
<reference evidence="7 8" key="1">
    <citation type="submission" date="2016-10" db="EMBL/GenBank/DDBJ databases">
        <authorList>
            <person name="de Groot N.N."/>
        </authorList>
    </citation>
    <scope>NUCLEOTIDE SEQUENCE [LARGE SCALE GENOMIC DNA]</scope>
    <source>
        <strain evidence="7 8">CBS 141442</strain>
    </source>
</reference>
<dbReference type="PROSITE" id="PS50926">
    <property type="entry name" value="TRAM"/>
    <property type="match status" value="1"/>
</dbReference>
<dbReference type="SUPFAM" id="SSF53335">
    <property type="entry name" value="S-adenosyl-L-methionine-dependent methyltransferases"/>
    <property type="match status" value="1"/>
</dbReference>
<dbReference type="Pfam" id="PF01938">
    <property type="entry name" value="TRAM"/>
    <property type="match status" value="1"/>
</dbReference>
<feature type="binding site" evidence="4">
    <location>
        <position position="400"/>
    </location>
    <ligand>
        <name>S-adenosyl-L-methionine</name>
        <dbReference type="ChEBI" id="CHEBI:59789"/>
    </ligand>
</feature>
<feature type="binding site" evidence="4">
    <location>
        <position position="376"/>
    </location>
    <ligand>
        <name>S-adenosyl-L-methionine</name>
        <dbReference type="ChEBI" id="CHEBI:59789"/>
    </ligand>
</feature>
<dbReference type="Proteomes" id="UP000182334">
    <property type="component" value="Chromosome III"/>
</dbReference>
<feature type="domain" description="TRAM" evidence="6">
    <location>
        <begin position="75"/>
        <end position="146"/>
    </location>
</feature>